<organism evidence="2 3">
    <name type="scientific">Ammoniphilus resinae</name>
    <dbReference type="NCBI Taxonomy" id="861532"/>
    <lineage>
        <taxon>Bacteria</taxon>
        <taxon>Bacillati</taxon>
        <taxon>Bacillota</taxon>
        <taxon>Bacilli</taxon>
        <taxon>Bacillales</taxon>
        <taxon>Paenibacillaceae</taxon>
        <taxon>Aneurinibacillus group</taxon>
        <taxon>Ammoniphilus</taxon>
    </lineage>
</organism>
<dbReference type="Proteomes" id="UP001519343">
    <property type="component" value="Unassembled WGS sequence"/>
</dbReference>
<feature type="transmembrane region" description="Helical" evidence="1">
    <location>
        <begin position="30"/>
        <end position="49"/>
    </location>
</feature>
<keyword evidence="3" id="KW-1185">Reference proteome</keyword>
<proteinExistence type="predicted"/>
<evidence type="ECO:0000313" key="3">
    <source>
        <dbReference type="Proteomes" id="UP001519343"/>
    </source>
</evidence>
<protein>
    <submittedName>
        <fullName evidence="2">Uncharacterized protein</fullName>
    </submittedName>
</protein>
<sequence>MIGSWKWNTGLGALAFILSFFFSLEHNTYFVSVMRSCYSFIFFFLLGYLPRFLFARFGSPQEPEIEEPMIEEKRVEEENPADEFQPMNATDINKASQVIRQWTNES</sequence>
<evidence type="ECO:0000256" key="1">
    <source>
        <dbReference type="SAM" id="Phobius"/>
    </source>
</evidence>
<keyword evidence="1" id="KW-0472">Membrane</keyword>
<feature type="transmembrane region" description="Helical" evidence="1">
    <location>
        <begin position="7"/>
        <end position="24"/>
    </location>
</feature>
<dbReference type="EMBL" id="JAGGKT010000001">
    <property type="protein sequence ID" value="MBP1930802.1"/>
    <property type="molecule type" value="Genomic_DNA"/>
</dbReference>
<gene>
    <name evidence="2" type="ORF">J2Z37_000789</name>
</gene>
<dbReference type="RefSeq" id="WP_209808870.1">
    <property type="nucleotide sequence ID" value="NZ_JAGGKT010000001.1"/>
</dbReference>
<comment type="caution">
    <text evidence="2">The sequence shown here is derived from an EMBL/GenBank/DDBJ whole genome shotgun (WGS) entry which is preliminary data.</text>
</comment>
<evidence type="ECO:0000313" key="2">
    <source>
        <dbReference type="EMBL" id="MBP1930802.1"/>
    </source>
</evidence>
<name>A0ABS4GL30_9BACL</name>
<keyword evidence="1" id="KW-0812">Transmembrane</keyword>
<keyword evidence="1" id="KW-1133">Transmembrane helix</keyword>
<accession>A0ABS4GL30</accession>
<reference evidence="2 3" key="1">
    <citation type="submission" date="2021-03" db="EMBL/GenBank/DDBJ databases">
        <title>Genomic Encyclopedia of Type Strains, Phase IV (KMG-IV): sequencing the most valuable type-strain genomes for metagenomic binning, comparative biology and taxonomic classification.</title>
        <authorList>
            <person name="Goeker M."/>
        </authorList>
    </citation>
    <scope>NUCLEOTIDE SEQUENCE [LARGE SCALE GENOMIC DNA]</scope>
    <source>
        <strain evidence="2 3">DSM 24738</strain>
    </source>
</reference>